<dbReference type="Proteomes" id="UP000886520">
    <property type="component" value="Chromosome 17"/>
</dbReference>
<sequence>MHTRRKFYDTSLCATWHSECLKDDEMLTFPCHDVKFALKPSSVEPASTLQWWAGGSKLVPAQLSDLSQGCILLFHREREQLGRILSSYLGFPSKCTVVNALSCNRNPSSPSQNIAYIAKFRDGRNHKCLHFRRFPQAQIWIGFVAEQPQAAMRMGLPIGT</sequence>
<dbReference type="AlphaFoldDB" id="A0A9D4UGB0"/>
<accession>A0A9D4UGB0</accession>
<name>A0A9D4UGB0_ADICA</name>
<proteinExistence type="predicted"/>
<reference evidence="1" key="1">
    <citation type="submission" date="2021-01" db="EMBL/GenBank/DDBJ databases">
        <title>Adiantum capillus-veneris genome.</title>
        <authorList>
            <person name="Fang Y."/>
            <person name="Liao Q."/>
        </authorList>
    </citation>
    <scope>NUCLEOTIDE SEQUENCE</scope>
    <source>
        <strain evidence="1">H3</strain>
        <tissue evidence="1">Leaf</tissue>
    </source>
</reference>
<keyword evidence="2" id="KW-1185">Reference proteome</keyword>
<gene>
    <name evidence="1" type="ORF">GOP47_0017680</name>
</gene>
<comment type="caution">
    <text evidence="1">The sequence shown here is derived from an EMBL/GenBank/DDBJ whole genome shotgun (WGS) entry which is preliminary data.</text>
</comment>
<evidence type="ECO:0000313" key="2">
    <source>
        <dbReference type="Proteomes" id="UP000886520"/>
    </source>
</evidence>
<dbReference type="EMBL" id="JABFUD020000017">
    <property type="protein sequence ID" value="KAI5067152.1"/>
    <property type="molecule type" value="Genomic_DNA"/>
</dbReference>
<protein>
    <submittedName>
        <fullName evidence="1">Uncharacterized protein</fullName>
    </submittedName>
</protein>
<organism evidence="1 2">
    <name type="scientific">Adiantum capillus-veneris</name>
    <name type="common">Maidenhair fern</name>
    <dbReference type="NCBI Taxonomy" id="13818"/>
    <lineage>
        <taxon>Eukaryota</taxon>
        <taxon>Viridiplantae</taxon>
        <taxon>Streptophyta</taxon>
        <taxon>Embryophyta</taxon>
        <taxon>Tracheophyta</taxon>
        <taxon>Polypodiopsida</taxon>
        <taxon>Polypodiidae</taxon>
        <taxon>Polypodiales</taxon>
        <taxon>Pteridineae</taxon>
        <taxon>Pteridaceae</taxon>
        <taxon>Vittarioideae</taxon>
        <taxon>Adiantum</taxon>
    </lineage>
</organism>
<evidence type="ECO:0000313" key="1">
    <source>
        <dbReference type="EMBL" id="KAI5067152.1"/>
    </source>
</evidence>